<dbReference type="Proteomes" id="UP000092555">
    <property type="component" value="Unassembled WGS sequence"/>
</dbReference>
<protein>
    <submittedName>
        <fullName evidence="1">Uncharacterized protein</fullName>
    </submittedName>
</protein>
<dbReference type="EMBL" id="LXTC01000004">
    <property type="protein sequence ID" value="OBA20299.1"/>
    <property type="molecule type" value="Genomic_DNA"/>
</dbReference>
<comment type="caution">
    <text evidence="1">The sequence shown here is derived from an EMBL/GenBank/DDBJ whole genome shotgun (WGS) entry which is preliminary data.</text>
</comment>
<keyword evidence="2" id="KW-1185">Reference proteome</keyword>
<sequence length="153" mass="17124">MAVAEKPAQPREKRPPVPGSAWIWLVCFGTPCLPFQLEQIENGGTVVAREFANTASAEPEPQLLWKSWIRFGWLMRPGCNFQAFDAGSAPDPVVGVLDIRAKFWGGLLDAVHSTTLDEPGPVAQIWRLVHLFWAARYNKWSACLHHVIESFKS</sequence>
<evidence type="ECO:0000313" key="2">
    <source>
        <dbReference type="Proteomes" id="UP000092555"/>
    </source>
</evidence>
<dbReference type="RefSeq" id="XP_018710821.1">
    <property type="nucleotide sequence ID" value="XM_018854874.1"/>
</dbReference>
<evidence type="ECO:0000313" key="1">
    <source>
        <dbReference type="EMBL" id="OBA20299.1"/>
    </source>
</evidence>
<gene>
    <name evidence="1" type="ORF">METBIDRAFT_195848</name>
</gene>
<dbReference type="GeneID" id="30027850"/>
<dbReference type="AlphaFoldDB" id="A0A1A0H866"/>
<reference evidence="1 2" key="1">
    <citation type="submission" date="2016-05" db="EMBL/GenBank/DDBJ databases">
        <title>Comparative genomics of biotechnologically important yeasts.</title>
        <authorList>
            <consortium name="DOE Joint Genome Institute"/>
            <person name="Riley R."/>
            <person name="Haridas S."/>
            <person name="Wolfe K.H."/>
            <person name="Lopes M.R."/>
            <person name="Hittinger C.T."/>
            <person name="Goker M."/>
            <person name="Salamov A."/>
            <person name="Wisecaver J."/>
            <person name="Long T.M."/>
            <person name="Aerts A.L."/>
            <person name="Barry K."/>
            <person name="Choi C."/>
            <person name="Clum A."/>
            <person name="Coughlan A.Y."/>
            <person name="Deshpande S."/>
            <person name="Douglass A.P."/>
            <person name="Hanson S.J."/>
            <person name="Klenk H.-P."/>
            <person name="LaButti K."/>
            <person name="Lapidus A."/>
            <person name="Lindquist E."/>
            <person name="Lipzen A."/>
            <person name="Meier-kolthoff J.P."/>
            <person name="Ohm R.A."/>
            <person name="Otillar R.P."/>
            <person name="Pangilinan J."/>
            <person name="Peng Y."/>
            <person name="Rokas A."/>
            <person name="Rosa C.A."/>
            <person name="Scheuner C."/>
            <person name="Sibirny A.A."/>
            <person name="Slot J.C."/>
            <person name="Stielow J.B."/>
            <person name="Sun H."/>
            <person name="Kurtzman C.P."/>
            <person name="Blackwell M."/>
            <person name="Grigoriev I.V."/>
            <person name="Jeffries T.W."/>
        </authorList>
    </citation>
    <scope>NUCLEOTIDE SEQUENCE [LARGE SCALE GENOMIC DNA]</scope>
    <source>
        <strain evidence="1 2">NRRL YB-4993</strain>
    </source>
</reference>
<organism evidence="1 2">
    <name type="scientific">Metschnikowia bicuspidata var. bicuspidata NRRL YB-4993</name>
    <dbReference type="NCBI Taxonomy" id="869754"/>
    <lineage>
        <taxon>Eukaryota</taxon>
        <taxon>Fungi</taxon>
        <taxon>Dikarya</taxon>
        <taxon>Ascomycota</taxon>
        <taxon>Saccharomycotina</taxon>
        <taxon>Pichiomycetes</taxon>
        <taxon>Metschnikowiaceae</taxon>
        <taxon>Metschnikowia</taxon>
    </lineage>
</organism>
<name>A0A1A0H866_9ASCO</name>
<accession>A0A1A0H866</accession>
<proteinExistence type="predicted"/>